<dbReference type="GO" id="GO:0050660">
    <property type="term" value="F:flavin adenine dinucleotide binding"/>
    <property type="evidence" value="ECO:0007669"/>
    <property type="project" value="InterPro"/>
</dbReference>
<dbReference type="HOGENOM" id="CLU_002865_8_3_1"/>
<comment type="cofactor">
    <cofactor evidence="1">
        <name>FAD</name>
        <dbReference type="ChEBI" id="CHEBI:57692"/>
    </cofactor>
</comment>
<comment type="similarity">
    <text evidence="2">Belongs to the GMC oxidoreductase family.</text>
</comment>
<organism evidence="4 5">
    <name type="scientific">Phanerochaete carnosa (strain HHB-10118-sp)</name>
    <name type="common">White-rot fungus</name>
    <name type="synonym">Peniophora carnosa</name>
    <dbReference type="NCBI Taxonomy" id="650164"/>
    <lineage>
        <taxon>Eukaryota</taxon>
        <taxon>Fungi</taxon>
        <taxon>Dikarya</taxon>
        <taxon>Basidiomycota</taxon>
        <taxon>Agaricomycotina</taxon>
        <taxon>Agaricomycetes</taxon>
        <taxon>Polyporales</taxon>
        <taxon>Phanerochaetaceae</taxon>
        <taxon>Phanerochaete</taxon>
    </lineage>
</organism>
<sequence>MSADDIQGSVIDSKLSVKGATGLRIVDASVFPTIPNCHIQAIVYTLAERAADLIKAQHKLAN</sequence>
<keyword evidence="5" id="KW-1185">Reference proteome</keyword>
<dbReference type="EMBL" id="JH930692">
    <property type="protein sequence ID" value="EKM48842.1"/>
    <property type="molecule type" value="Genomic_DNA"/>
</dbReference>
<evidence type="ECO:0000259" key="3">
    <source>
        <dbReference type="Pfam" id="PF05199"/>
    </source>
</evidence>
<evidence type="ECO:0000256" key="2">
    <source>
        <dbReference type="ARBA" id="ARBA00010790"/>
    </source>
</evidence>
<feature type="domain" description="Glucose-methanol-choline oxidoreductase C-terminal" evidence="3">
    <location>
        <begin position="1"/>
        <end position="47"/>
    </location>
</feature>
<name>K5WFB6_PHACS</name>
<dbReference type="GeneID" id="18911845"/>
<dbReference type="KEGG" id="pco:PHACADRAFT_202327"/>
<evidence type="ECO:0000313" key="4">
    <source>
        <dbReference type="EMBL" id="EKM48842.1"/>
    </source>
</evidence>
<dbReference type="Proteomes" id="UP000008370">
    <property type="component" value="Unassembled WGS sequence"/>
</dbReference>
<dbReference type="RefSeq" id="XP_007402605.1">
    <property type="nucleotide sequence ID" value="XM_007402543.1"/>
</dbReference>
<gene>
    <name evidence="4" type="ORF">PHACADRAFT_202327</name>
</gene>
<dbReference type="InterPro" id="IPR007867">
    <property type="entry name" value="GMC_OxRtase_C"/>
</dbReference>
<protein>
    <recommendedName>
        <fullName evidence="3">Glucose-methanol-choline oxidoreductase C-terminal domain-containing protein</fullName>
    </recommendedName>
</protein>
<accession>K5WFB6</accession>
<dbReference type="SUPFAM" id="SSF51905">
    <property type="entry name" value="FAD/NAD(P)-binding domain"/>
    <property type="match status" value="1"/>
</dbReference>
<dbReference type="PANTHER" id="PTHR11552:SF147">
    <property type="entry name" value="CHOLINE DEHYDROGENASE, MITOCHONDRIAL"/>
    <property type="match status" value="1"/>
</dbReference>
<dbReference type="Gene3D" id="3.50.50.60">
    <property type="entry name" value="FAD/NAD(P)-binding domain"/>
    <property type="match status" value="1"/>
</dbReference>
<evidence type="ECO:0000313" key="5">
    <source>
        <dbReference type="Proteomes" id="UP000008370"/>
    </source>
</evidence>
<dbReference type="InterPro" id="IPR012132">
    <property type="entry name" value="GMC_OxRdtase"/>
</dbReference>
<proteinExistence type="inferred from homology"/>
<dbReference type="GO" id="GO:0016614">
    <property type="term" value="F:oxidoreductase activity, acting on CH-OH group of donors"/>
    <property type="evidence" value="ECO:0007669"/>
    <property type="project" value="InterPro"/>
</dbReference>
<dbReference type="InterPro" id="IPR036188">
    <property type="entry name" value="FAD/NAD-bd_sf"/>
</dbReference>
<evidence type="ECO:0000256" key="1">
    <source>
        <dbReference type="ARBA" id="ARBA00001974"/>
    </source>
</evidence>
<dbReference type="PANTHER" id="PTHR11552">
    <property type="entry name" value="GLUCOSE-METHANOL-CHOLINE GMC OXIDOREDUCTASE"/>
    <property type="match status" value="1"/>
</dbReference>
<dbReference type="AlphaFoldDB" id="K5WFB6"/>
<reference evidence="4 5" key="1">
    <citation type="journal article" date="2012" name="BMC Genomics">
        <title>Comparative genomics of the white-rot fungi, Phanerochaete carnosa and P. chrysosporium, to elucidate the genetic basis of the distinct wood types they colonize.</title>
        <authorList>
            <person name="Suzuki H."/>
            <person name="MacDonald J."/>
            <person name="Syed K."/>
            <person name="Salamov A."/>
            <person name="Hori C."/>
            <person name="Aerts A."/>
            <person name="Henrissat B."/>
            <person name="Wiebenga A."/>
            <person name="vanKuyk P.A."/>
            <person name="Barry K."/>
            <person name="Lindquist E."/>
            <person name="LaButti K."/>
            <person name="Lapidus A."/>
            <person name="Lucas S."/>
            <person name="Coutinho P."/>
            <person name="Gong Y."/>
            <person name="Samejima M."/>
            <person name="Mahadevan R."/>
            <person name="Abou-Zaid M."/>
            <person name="de Vries R.P."/>
            <person name="Igarashi K."/>
            <person name="Yadav J.S."/>
            <person name="Grigoriev I.V."/>
            <person name="Master E.R."/>
        </authorList>
    </citation>
    <scope>NUCLEOTIDE SEQUENCE [LARGE SCALE GENOMIC DNA]</scope>
    <source>
        <strain evidence="4 5">HHB-10118-sp</strain>
    </source>
</reference>
<dbReference type="InParanoid" id="K5WFB6"/>
<dbReference type="Pfam" id="PF05199">
    <property type="entry name" value="GMC_oxred_C"/>
    <property type="match status" value="1"/>
</dbReference>
<dbReference type="OrthoDB" id="269227at2759"/>